<evidence type="ECO:0000256" key="1">
    <source>
        <dbReference type="ARBA" id="ARBA00006174"/>
    </source>
</evidence>
<dbReference type="InterPro" id="IPR045336">
    <property type="entry name" value="MmgE_PrpD_N"/>
</dbReference>
<sequence length="450" mass="47495">MEILADLVDADWSRLPESSRESVRFAFADFFAVSLAGVADRPYRILADYLRRTGAGPIPLPGGSGLTTRHAAIGWGALAHGRDYDDVSEVLHGHPSAVLIPAVLALGHQERASGAELADAYLSGYEVIGRIGACAADEQRGRGWHTTATIGVLGATIAAARLLRLTRAQARHALGIATSLASGVQANFGSMTKPLHAGWAAGNGVLAAELAAAGFEAGTHALTSDASYLQVFGGTWPPPRTDRPYIDAGIRFKPYPCCGSATGLVDCAVRLHPSIAAQIPAITAITCTISAQTSRTLRFPSPVTGDEARFSPEFCVAQALTTGELTERCFREESPARLSALAPLMRKVTRDVLDEATLPSNAKDVRLTVTLSDGREMTASSTAPKGHPRDPMSRTELRAKFEECTRGVLTPDAGDTLFSRLCRIDQEPSAADLLNDVLSAVDDGTGHSAS</sequence>
<evidence type="ECO:0000259" key="4">
    <source>
        <dbReference type="Pfam" id="PF19305"/>
    </source>
</evidence>
<feature type="domain" description="MmgE/PrpD C-terminal" evidence="4">
    <location>
        <begin position="255"/>
        <end position="412"/>
    </location>
</feature>
<reference evidence="6" key="1">
    <citation type="journal article" date="2019" name="Int. J. Syst. Evol. Microbiol.">
        <title>The Global Catalogue of Microorganisms (GCM) 10K type strain sequencing project: providing services to taxonomists for standard genome sequencing and annotation.</title>
        <authorList>
            <consortium name="The Broad Institute Genomics Platform"/>
            <consortium name="The Broad Institute Genome Sequencing Center for Infectious Disease"/>
            <person name="Wu L."/>
            <person name="Ma J."/>
        </authorList>
    </citation>
    <scope>NUCLEOTIDE SEQUENCE [LARGE SCALE GENOMIC DNA]</scope>
    <source>
        <strain evidence="6">CCUG 53903</strain>
    </source>
</reference>
<protein>
    <submittedName>
        <fullName evidence="5">MmgE/PrpD family protein</fullName>
    </submittedName>
</protein>
<gene>
    <name evidence="5" type="ORF">ACFPZ3_64210</name>
</gene>
<name>A0ABW1DBS7_9ACTN</name>
<dbReference type="RefSeq" id="WP_379524235.1">
    <property type="nucleotide sequence ID" value="NZ_JBHSPA010000115.1"/>
</dbReference>
<dbReference type="Pfam" id="PF19305">
    <property type="entry name" value="MmgE_PrpD_C"/>
    <property type="match status" value="1"/>
</dbReference>
<dbReference type="InterPro" id="IPR045337">
    <property type="entry name" value="MmgE_PrpD_C"/>
</dbReference>
<accession>A0ABW1DBS7</accession>
<organism evidence="5 6">
    <name type="scientific">Nonomuraea insulae</name>
    <dbReference type="NCBI Taxonomy" id="1616787"/>
    <lineage>
        <taxon>Bacteria</taxon>
        <taxon>Bacillati</taxon>
        <taxon>Actinomycetota</taxon>
        <taxon>Actinomycetes</taxon>
        <taxon>Streptosporangiales</taxon>
        <taxon>Streptosporangiaceae</taxon>
        <taxon>Nonomuraea</taxon>
    </lineage>
</organism>
<proteinExistence type="inferred from homology"/>
<dbReference type="InterPro" id="IPR042188">
    <property type="entry name" value="MmgE/PrpD_sf_2"/>
</dbReference>
<evidence type="ECO:0000259" key="3">
    <source>
        <dbReference type="Pfam" id="PF03972"/>
    </source>
</evidence>
<dbReference type="Proteomes" id="UP001596058">
    <property type="component" value="Unassembled WGS sequence"/>
</dbReference>
<dbReference type="Gene3D" id="3.30.1330.120">
    <property type="entry name" value="2-methylcitrate dehydratase PrpD"/>
    <property type="match status" value="1"/>
</dbReference>
<dbReference type="SUPFAM" id="SSF103378">
    <property type="entry name" value="2-methylcitrate dehydratase PrpD"/>
    <property type="match status" value="1"/>
</dbReference>
<dbReference type="PANTHER" id="PTHR16943:SF8">
    <property type="entry name" value="2-METHYLCITRATE DEHYDRATASE"/>
    <property type="match status" value="1"/>
</dbReference>
<dbReference type="EMBL" id="JBHSPA010000115">
    <property type="protein sequence ID" value="MFC5834824.1"/>
    <property type="molecule type" value="Genomic_DNA"/>
</dbReference>
<evidence type="ECO:0000313" key="5">
    <source>
        <dbReference type="EMBL" id="MFC5834824.1"/>
    </source>
</evidence>
<dbReference type="Pfam" id="PF03972">
    <property type="entry name" value="MmgE_PrpD_N"/>
    <property type="match status" value="1"/>
</dbReference>
<feature type="region of interest" description="Disordered" evidence="2">
    <location>
        <begin position="371"/>
        <end position="392"/>
    </location>
</feature>
<comment type="caution">
    <text evidence="5">The sequence shown here is derived from an EMBL/GenBank/DDBJ whole genome shotgun (WGS) entry which is preliminary data.</text>
</comment>
<dbReference type="InterPro" id="IPR042183">
    <property type="entry name" value="MmgE/PrpD_sf_1"/>
</dbReference>
<evidence type="ECO:0000313" key="6">
    <source>
        <dbReference type="Proteomes" id="UP001596058"/>
    </source>
</evidence>
<dbReference type="InterPro" id="IPR005656">
    <property type="entry name" value="MmgE_PrpD"/>
</dbReference>
<keyword evidence="6" id="KW-1185">Reference proteome</keyword>
<dbReference type="PANTHER" id="PTHR16943">
    <property type="entry name" value="2-METHYLCITRATE DEHYDRATASE-RELATED"/>
    <property type="match status" value="1"/>
</dbReference>
<comment type="similarity">
    <text evidence="1">Belongs to the PrpD family.</text>
</comment>
<feature type="domain" description="MmgE/PrpD N-terminal" evidence="3">
    <location>
        <begin position="9"/>
        <end position="235"/>
    </location>
</feature>
<evidence type="ECO:0000256" key="2">
    <source>
        <dbReference type="SAM" id="MobiDB-lite"/>
    </source>
</evidence>
<dbReference type="Gene3D" id="1.10.4100.10">
    <property type="entry name" value="2-methylcitrate dehydratase PrpD"/>
    <property type="match status" value="1"/>
</dbReference>
<dbReference type="InterPro" id="IPR036148">
    <property type="entry name" value="MmgE/PrpD_sf"/>
</dbReference>